<dbReference type="PIRSF" id="PIRSF000915">
    <property type="entry name" value="PGP-type_phosphatase"/>
    <property type="match status" value="1"/>
</dbReference>
<accession>A0ABX5ZA24</accession>
<dbReference type="SFLD" id="SFLDG01139">
    <property type="entry name" value="C2.A:_Pyridoxal_Phosphate_Phos"/>
    <property type="match status" value="1"/>
</dbReference>
<gene>
    <name evidence="2" type="ORF">FV141_09975</name>
</gene>
<dbReference type="SFLD" id="SFLDS00003">
    <property type="entry name" value="Haloacid_Dehalogenase"/>
    <property type="match status" value="1"/>
</dbReference>
<evidence type="ECO:0000313" key="3">
    <source>
        <dbReference type="Proteomes" id="UP000323565"/>
    </source>
</evidence>
<dbReference type="Gene3D" id="3.40.50.1000">
    <property type="entry name" value="HAD superfamily/HAD-like"/>
    <property type="match status" value="2"/>
</dbReference>
<dbReference type="InterPro" id="IPR006357">
    <property type="entry name" value="HAD-SF_hydro_IIA"/>
</dbReference>
<proteinExistence type="inferred from homology"/>
<dbReference type="SUPFAM" id="SSF56784">
    <property type="entry name" value="HAD-like"/>
    <property type="match status" value="1"/>
</dbReference>
<name>A0ABX5ZA24_9MICO</name>
<dbReference type="NCBIfam" id="TIGR01460">
    <property type="entry name" value="HAD-SF-IIA"/>
    <property type="match status" value="1"/>
</dbReference>
<evidence type="ECO:0000313" key="2">
    <source>
        <dbReference type="EMBL" id="QEH93821.1"/>
    </source>
</evidence>
<dbReference type="Pfam" id="PF13242">
    <property type="entry name" value="Hydrolase_like"/>
    <property type="match status" value="1"/>
</dbReference>
<dbReference type="PANTHER" id="PTHR19288:SF46">
    <property type="entry name" value="HALOACID DEHALOGENASE-LIKE HYDROLASE DOMAIN-CONTAINING PROTEIN 2"/>
    <property type="match status" value="1"/>
</dbReference>
<dbReference type="Proteomes" id="UP000323565">
    <property type="component" value="Chromosome"/>
</dbReference>
<dbReference type="InterPro" id="IPR036412">
    <property type="entry name" value="HAD-like_sf"/>
</dbReference>
<dbReference type="GO" id="GO:0016787">
    <property type="term" value="F:hydrolase activity"/>
    <property type="evidence" value="ECO:0007669"/>
    <property type="project" value="UniProtKB-KW"/>
</dbReference>
<dbReference type="Pfam" id="PF13344">
    <property type="entry name" value="Hydrolase_6"/>
    <property type="match status" value="1"/>
</dbReference>
<comment type="similarity">
    <text evidence="1">Belongs to the HAD-like hydrolase superfamily.</text>
</comment>
<dbReference type="InterPro" id="IPR023214">
    <property type="entry name" value="HAD_sf"/>
</dbReference>
<sequence>MTNKSPVECWLTDMDGVLVHEEHAIPGAAEFLQALQETGRRFLVLTNNSIYTPRDLRARLQGSGIDIPEEAIWTSALATAQFLHDQREGGSAYVVGEAGLTTALYNVGYTMSERNPDYVVLGETRTYSFTAITRAIRLIEGGARFIATNPDVTGPSAEGPLPATGAIAAMITAATGVKPYYVGKPNPLMMRSALNRIDAHSESTVMIGDRLDTDVRSGLEAGLRSILVLTGSTRPDQVDRYPFVPTRVCDSIADVVPLVHEFSPERMAAAQSEGGEHREADA</sequence>
<dbReference type="EMBL" id="CP043031">
    <property type="protein sequence ID" value="QEH93821.1"/>
    <property type="molecule type" value="Genomic_DNA"/>
</dbReference>
<protein>
    <submittedName>
        <fullName evidence="2">HAD family hydrolase</fullName>
    </submittedName>
</protein>
<keyword evidence="2" id="KW-0378">Hydrolase</keyword>
<keyword evidence="3" id="KW-1185">Reference proteome</keyword>
<evidence type="ECO:0000256" key="1">
    <source>
        <dbReference type="PIRNR" id="PIRNR000915"/>
    </source>
</evidence>
<organism evidence="2 3">
    <name type="scientific">Dermacoccus abyssi</name>
    <dbReference type="NCBI Taxonomy" id="322596"/>
    <lineage>
        <taxon>Bacteria</taxon>
        <taxon>Bacillati</taxon>
        <taxon>Actinomycetota</taxon>
        <taxon>Actinomycetes</taxon>
        <taxon>Micrococcales</taxon>
        <taxon>Dermacoccaceae</taxon>
        <taxon>Dermacoccus</taxon>
    </lineage>
</organism>
<dbReference type="PANTHER" id="PTHR19288">
    <property type="entry name" value="4-NITROPHENYLPHOSPHATASE-RELATED"/>
    <property type="match status" value="1"/>
</dbReference>
<reference evidence="2 3" key="1">
    <citation type="submission" date="2019-08" db="EMBL/GenBank/DDBJ databases">
        <title>Dermacoccus abyssi strain HZAU 226, whole genome Nanopore sequencing project.</title>
        <authorList>
            <person name="Guo A."/>
            <person name="Zhang X."/>
            <person name="Ruan Y."/>
            <person name="Liu W."/>
            <person name="Chen Q."/>
            <person name="Gu L."/>
        </authorList>
    </citation>
    <scope>NUCLEOTIDE SEQUENCE [LARGE SCALE GENOMIC DNA]</scope>
    <source>
        <strain evidence="2 3">HZAU 226</strain>
    </source>
</reference>
<dbReference type="CDD" id="cd07530">
    <property type="entry name" value="HAD_Pase_UmpH-like"/>
    <property type="match status" value="1"/>
</dbReference>